<reference evidence="1 2" key="1">
    <citation type="submission" date="2018-12" db="EMBL/GenBank/DDBJ databases">
        <authorList>
            <consortium name="Pathogen Informatics"/>
        </authorList>
    </citation>
    <scope>NUCLEOTIDE SEQUENCE [LARGE SCALE GENOMIC DNA]</scope>
    <source>
        <strain evidence="1 2">NCTC129</strain>
    </source>
</reference>
<gene>
    <name evidence="1" type="primary">deoR_3</name>
    <name evidence="1" type="ORF">NCTC129_03393</name>
</gene>
<sequence length="103" mass="11523">MLEVSVMTIRRDLSQDDDPLPLTLLGGYIVMVNKPASSTNMRCRRKKTHHRDDLPVAILAAGLVRENDLVFFDNGPEMPLVISMIPDDITLPGFATRIGYLSR</sequence>
<accession>A0A447N1K2</accession>
<dbReference type="EMBL" id="LR134140">
    <property type="protein sequence ID" value="VDZ97180.1"/>
    <property type="molecule type" value="Genomic_DNA"/>
</dbReference>
<dbReference type="AlphaFoldDB" id="A0A447N1K2"/>
<proteinExistence type="predicted"/>
<organism evidence="1 2">
    <name type="scientific">Salmonella enterica I</name>
    <dbReference type="NCBI Taxonomy" id="59201"/>
    <lineage>
        <taxon>Bacteria</taxon>
        <taxon>Pseudomonadati</taxon>
        <taxon>Pseudomonadota</taxon>
        <taxon>Gammaproteobacteria</taxon>
        <taxon>Enterobacterales</taxon>
        <taxon>Enterobacteriaceae</taxon>
        <taxon>Salmonella</taxon>
    </lineage>
</organism>
<evidence type="ECO:0000313" key="1">
    <source>
        <dbReference type="EMBL" id="VDZ97180.1"/>
    </source>
</evidence>
<protein>
    <submittedName>
        <fullName evidence="1">Transcriptional regulator</fullName>
    </submittedName>
</protein>
<name>A0A447N1K2_SALET</name>
<evidence type="ECO:0000313" key="2">
    <source>
        <dbReference type="Proteomes" id="UP000282086"/>
    </source>
</evidence>
<dbReference type="Proteomes" id="UP000282086">
    <property type="component" value="Chromosome"/>
</dbReference>